<dbReference type="EMBL" id="ML220139">
    <property type="protein sequence ID" value="TGZ78689.1"/>
    <property type="molecule type" value="Genomic_DNA"/>
</dbReference>
<keyword evidence="3" id="KW-1185">Reference proteome</keyword>
<protein>
    <submittedName>
        <fullName evidence="2">Uncharacterized protein</fullName>
    </submittedName>
</protein>
<feature type="region of interest" description="Disordered" evidence="1">
    <location>
        <begin position="34"/>
        <end position="101"/>
    </location>
</feature>
<accession>A0A4S2MRM6</accession>
<evidence type="ECO:0000313" key="2">
    <source>
        <dbReference type="EMBL" id="TGZ78689.1"/>
    </source>
</evidence>
<name>A0A4S2MRM6_9PEZI</name>
<feature type="compositionally biased region" description="Polar residues" evidence="1">
    <location>
        <begin position="34"/>
        <end position="53"/>
    </location>
</feature>
<dbReference type="InParanoid" id="A0A4S2MRM6"/>
<reference evidence="2 3" key="1">
    <citation type="submission" date="2019-04" db="EMBL/GenBank/DDBJ databases">
        <title>Comparative genomics and transcriptomics to analyze fruiting body development in filamentous ascomycetes.</title>
        <authorList>
            <consortium name="DOE Joint Genome Institute"/>
            <person name="Lutkenhaus R."/>
            <person name="Traeger S."/>
            <person name="Breuer J."/>
            <person name="Kuo A."/>
            <person name="Lipzen A."/>
            <person name="Pangilinan J."/>
            <person name="Dilworth D."/>
            <person name="Sandor L."/>
            <person name="Poggeler S."/>
            <person name="Barry K."/>
            <person name="Grigoriev I.V."/>
            <person name="Nowrousian M."/>
        </authorList>
    </citation>
    <scope>NUCLEOTIDE SEQUENCE [LARGE SCALE GENOMIC DNA]</scope>
    <source>
        <strain evidence="2 3">CBS 389.68</strain>
    </source>
</reference>
<dbReference type="AlphaFoldDB" id="A0A4S2MRM6"/>
<dbReference type="Proteomes" id="UP000298138">
    <property type="component" value="Unassembled WGS sequence"/>
</dbReference>
<sequence length="170" mass="18768">MTDGGINLQPIPPSSPHNIFFTALTLVRKQPLSTNKASSIRNHTNPDNRQIQPSPWALKQRNLNRPPSPLHSSFPPRNSTHNAPSPRHQPPRPSSPARGDLQHSTRGAILLRLLRPVVSQPELQSHHLLFYDDADVHVNPLLQSYVENPTFGAAVSYPIGGSLYSPPSRA</sequence>
<evidence type="ECO:0000313" key="3">
    <source>
        <dbReference type="Proteomes" id="UP000298138"/>
    </source>
</evidence>
<gene>
    <name evidence="2" type="ORF">EX30DRAFT_365846</name>
</gene>
<organism evidence="2 3">
    <name type="scientific">Ascodesmis nigricans</name>
    <dbReference type="NCBI Taxonomy" id="341454"/>
    <lineage>
        <taxon>Eukaryota</taxon>
        <taxon>Fungi</taxon>
        <taxon>Dikarya</taxon>
        <taxon>Ascomycota</taxon>
        <taxon>Pezizomycotina</taxon>
        <taxon>Pezizomycetes</taxon>
        <taxon>Pezizales</taxon>
        <taxon>Ascodesmidaceae</taxon>
        <taxon>Ascodesmis</taxon>
    </lineage>
</organism>
<evidence type="ECO:0000256" key="1">
    <source>
        <dbReference type="SAM" id="MobiDB-lite"/>
    </source>
</evidence>
<proteinExistence type="predicted"/>